<evidence type="ECO:0000313" key="1">
    <source>
        <dbReference type="EMBL" id="KAF2144844.1"/>
    </source>
</evidence>
<protein>
    <submittedName>
        <fullName evidence="1">Uncharacterized protein</fullName>
    </submittedName>
</protein>
<organism evidence="1 2">
    <name type="scientific">Aplosporella prunicola CBS 121167</name>
    <dbReference type="NCBI Taxonomy" id="1176127"/>
    <lineage>
        <taxon>Eukaryota</taxon>
        <taxon>Fungi</taxon>
        <taxon>Dikarya</taxon>
        <taxon>Ascomycota</taxon>
        <taxon>Pezizomycotina</taxon>
        <taxon>Dothideomycetes</taxon>
        <taxon>Dothideomycetes incertae sedis</taxon>
        <taxon>Botryosphaeriales</taxon>
        <taxon>Aplosporellaceae</taxon>
        <taxon>Aplosporella</taxon>
    </lineage>
</organism>
<dbReference type="EMBL" id="ML995478">
    <property type="protein sequence ID" value="KAF2144844.1"/>
    <property type="molecule type" value="Genomic_DNA"/>
</dbReference>
<dbReference type="AlphaFoldDB" id="A0A6A6BNM9"/>
<dbReference type="GeneID" id="54300424"/>
<accession>A0A6A6BNM9</accession>
<keyword evidence="2" id="KW-1185">Reference proteome</keyword>
<sequence>MPLKVVIAPNGWTVDEDEMSVEEIWGQDGDGTMAARELGLTDLKPQMVKSRIAGGDVYLFTAAGGRCYFWNMLENTILECVYPKGLENILDSMWESDTRNLEFRAVG</sequence>
<evidence type="ECO:0000313" key="2">
    <source>
        <dbReference type="Proteomes" id="UP000799438"/>
    </source>
</evidence>
<dbReference type="RefSeq" id="XP_033400556.1">
    <property type="nucleotide sequence ID" value="XM_033542927.1"/>
</dbReference>
<reference evidence="1" key="1">
    <citation type="journal article" date="2020" name="Stud. Mycol.">
        <title>101 Dothideomycetes genomes: a test case for predicting lifestyles and emergence of pathogens.</title>
        <authorList>
            <person name="Haridas S."/>
            <person name="Albert R."/>
            <person name="Binder M."/>
            <person name="Bloem J."/>
            <person name="Labutti K."/>
            <person name="Salamov A."/>
            <person name="Andreopoulos B."/>
            <person name="Baker S."/>
            <person name="Barry K."/>
            <person name="Bills G."/>
            <person name="Bluhm B."/>
            <person name="Cannon C."/>
            <person name="Castanera R."/>
            <person name="Culley D."/>
            <person name="Daum C."/>
            <person name="Ezra D."/>
            <person name="Gonzalez J."/>
            <person name="Henrissat B."/>
            <person name="Kuo A."/>
            <person name="Liang C."/>
            <person name="Lipzen A."/>
            <person name="Lutzoni F."/>
            <person name="Magnuson J."/>
            <person name="Mondo S."/>
            <person name="Nolan M."/>
            <person name="Ohm R."/>
            <person name="Pangilinan J."/>
            <person name="Park H.-J."/>
            <person name="Ramirez L."/>
            <person name="Alfaro M."/>
            <person name="Sun H."/>
            <person name="Tritt A."/>
            <person name="Yoshinaga Y."/>
            <person name="Zwiers L.-H."/>
            <person name="Turgeon B."/>
            <person name="Goodwin S."/>
            <person name="Spatafora J."/>
            <person name="Crous P."/>
            <person name="Grigoriev I."/>
        </authorList>
    </citation>
    <scope>NUCLEOTIDE SEQUENCE</scope>
    <source>
        <strain evidence="1">CBS 121167</strain>
    </source>
</reference>
<dbReference type="Proteomes" id="UP000799438">
    <property type="component" value="Unassembled WGS sequence"/>
</dbReference>
<proteinExistence type="predicted"/>
<name>A0A6A6BNM9_9PEZI</name>
<dbReference type="OrthoDB" id="5350472at2759"/>
<gene>
    <name evidence="1" type="ORF">K452DRAFT_305812</name>
</gene>